<organism evidence="2 3">
    <name type="scientific">Skeletonema marinoi</name>
    <dbReference type="NCBI Taxonomy" id="267567"/>
    <lineage>
        <taxon>Eukaryota</taxon>
        <taxon>Sar</taxon>
        <taxon>Stramenopiles</taxon>
        <taxon>Ochrophyta</taxon>
        <taxon>Bacillariophyta</taxon>
        <taxon>Coscinodiscophyceae</taxon>
        <taxon>Thalassiosirophycidae</taxon>
        <taxon>Thalassiosirales</taxon>
        <taxon>Skeletonemataceae</taxon>
        <taxon>Skeletonema</taxon>
        <taxon>Skeletonema marinoi-dohrnii complex</taxon>
    </lineage>
</organism>
<keyword evidence="3" id="KW-1185">Reference proteome</keyword>
<comment type="caution">
    <text evidence="2">The sequence shown here is derived from an EMBL/GenBank/DDBJ whole genome shotgun (WGS) entry which is preliminary data.</text>
</comment>
<keyword evidence="1" id="KW-0732">Signal</keyword>
<dbReference type="Proteomes" id="UP001224775">
    <property type="component" value="Unassembled WGS sequence"/>
</dbReference>
<dbReference type="AlphaFoldDB" id="A0AAD9D5Z3"/>
<dbReference type="InterPro" id="IPR011990">
    <property type="entry name" value="TPR-like_helical_dom_sf"/>
</dbReference>
<dbReference type="SUPFAM" id="SSF48452">
    <property type="entry name" value="TPR-like"/>
    <property type="match status" value="1"/>
</dbReference>
<sequence length="208" mass="23664">MTTMRPLFHEIFLFLFLLLSFASASGVGSQRLATPQEEQEETINHLKQIAYSNPGSPVSIDAWRQILSHDIDPKNLEAHVMLGWMLMATPPHQEEGIRLLENSFNEEKVSPTIDYNLPQTYIIAATIGRYRSQMHEYHKARKFTKIALELSKVHDNNDGGDLCIQMQLANMYDWFPNSTQAADDAITSMLSYSDKIRSQDATMIFLGP</sequence>
<feature type="signal peptide" evidence="1">
    <location>
        <begin position="1"/>
        <end position="24"/>
    </location>
</feature>
<accession>A0AAD9D5Z3</accession>
<gene>
    <name evidence="2" type="ORF">QTG54_013970</name>
</gene>
<evidence type="ECO:0000313" key="2">
    <source>
        <dbReference type="EMBL" id="KAK1735356.1"/>
    </source>
</evidence>
<feature type="chain" id="PRO_5042085582" evidence="1">
    <location>
        <begin position="25"/>
        <end position="208"/>
    </location>
</feature>
<reference evidence="2" key="1">
    <citation type="submission" date="2023-06" db="EMBL/GenBank/DDBJ databases">
        <title>Survivors Of The Sea: Transcriptome response of Skeletonema marinoi to long-term dormancy.</title>
        <authorList>
            <person name="Pinder M.I.M."/>
            <person name="Kourtchenko O."/>
            <person name="Robertson E.K."/>
            <person name="Larsson T."/>
            <person name="Maumus F."/>
            <person name="Osuna-Cruz C.M."/>
            <person name="Vancaester E."/>
            <person name="Stenow R."/>
            <person name="Vandepoele K."/>
            <person name="Ploug H."/>
            <person name="Bruchert V."/>
            <person name="Godhe A."/>
            <person name="Topel M."/>
        </authorList>
    </citation>
    <scope>NUCLEOTIDE SEQUENCE</scope>
    <source>
        <strain evidence="2">R05AC</strain>
    </source>
</reference>
<evidence type="ECO:0000313" key="3">
    <source>
        <dbReference type="Proteomes" id="UP001224775"/>
    </source>
</evidence>
<proteinExistence type="predicted"/>
<dbReference type="EMBL" id="JATAAI010000034">
    <property type="protein sequence ID" value="KAK1735356.1"/>
    <property type="molecule type" value="Genomic_DNA"/>
</dbReference>
<protein>
    <submittedName>
        <fullName evidence="2">Uncharacterized protein</fullName>
    </submittedName>
</protein>
<name>A0AAD9D5Z3_9STRA</name>
<evidence type="ECO:0000256" key="1">
    <source>
        <dbReference type="SAM" id="SignalP"/>
    </source>
</evidence>